<dbReference type="AlphaFoldDB" id="A0A3B0RNF2"/>
<dbReference type="Gene3D" id="2.40.420.20">
    <property type="match status" value="1"/>
</dbReference>
<dbReference type="GO" id="GO:0022857">
    <property type="term" value="F:transmembrane transporter activity"/>
    <property type="evidence" value="ECO:0007669"/>
    <property type="project" value="InterPro"/>
</dbReference>
<reference evidence="4" key="1">
    <citation type="submission" date="2018-06" db="EMBL/GenBank/DDBJ databases">
        <authorList>
            <person name="Zhirakovskaya E."/>
        </authorList>
    </citation>
    <scope>NUCLEOTIDE SEQUENCE</scope>
</reference>
<dbReference type="InterPro" id="IPR051909">
    <property type="entry name" value="MFP_Cation_Efflux"/>
</dbReference>
<evidence type="ECO:0000313" key="4">
    <source>
        <dbReference type="EMBL" id="VAV92971.1"/>
    </source>
</evidence>
<dbReference type="Gene3D" id="2.40.30.170">
    <property type="match status" value="1"/>
</dbReference>
<dbReference type="PANTHER" id="PTHR30097">
    <property type="entry name" value="CATION EFFLUX SYSTEM PROTEIN CUSB"/>
    <property type="match status" value="1"/>
</dbReference>
<dbReference type="InterPro" id="IPR058648">
    <property type="entry name" value="HH_CzcB-like"/>
</dbReference>
<sequence length="372" mass="41330">MKKITLLIAGFLYLGLVGTQAGELIKLDRKQFTKLGIVTDRPAQVSAIWSKNFPARITVPNSQVRVLSSLQPGLVNRLTVAEGDRVHKGQILVEISSPSFLEVQQDYLDALARLKLVENNHARNKNLFEEGIISEKRFATSRTELNEARTLLSRRHQGLLFSGMSAAQITTLRESRKLNNKLLIRSPFDGTVLKQVVRTGQHVDEATALYHLGNLNPLWVEIYVPVSFRTSVGMGNRFNIQQYDLTGKLIAIGRMIRENDQTILLRGSISDGAKLLTPGQFVEVRVEQNISRDNPDTVSRLFRIPQGAIFREASENYVFVAQSGGFIPRKVKVMADEGQTVVIRGDLTTSDNIAVRGIATLKGILQGLGSEE</sequence>
<dbReference type="GO" id="GO:0046914">
    <property type="term" value="F:transition metal ion binding"/>
    <property type="evidence" value="ECO:0007669"/>
    <property type="project" value="TreeGrafter"/>
</dbReference>
<dbReference type="Pfam" id="PF25893">
    <property type="entry name" value="HH_CzcB"/>
    <property type="match status" value="1"/>
</dbReference>
<dbReference type="GO" id="GO:0016020">
    <property type="term" value="C:membrane"/>
    <property type="evidence" value="ECO:0007669"/>
    <property type="project" value="InterPro"/>
</dbReference>
<evidence type="ECO:0000259" key="3">
    <source>
        <dbReference type="Pfam" id="PF25973"/>
    </source>
</evidence>
<feature type="domain" description="CzcB-like alpha-helical hairpin" evidence="2">
    <location>
        <begin position="103"/>
        <end position="157"/>
    </location>
</feature>
<proteinExistence type="predicted"/>
<dbReference type="Pfam" id="PF25973">
    <property type="entry name" value="BSH_CzcB"/>
    <property type="match status" value="1"/>
</dbReference>
<dbReference type="InterPro" id="IPR058647">
    <property type="entry name" value="BSH_CzcB-like"/>
</dbReference>
<dbReference type="GO" id="GO:0015679">
    <property type="term" value="P:plasma membrane copper ion transport"/>
    <property type="evidence" value="ECO:0007669"/>
    <property type="project" value="TreeGrafter"/>
</dbReference>
<dbReference type="Gene3D" id="2.40.50.100">
    <property type="match status" value="1"/>
</dbReference>
<dbReference type="GO" id="GO:0060003">
    <property type="term" value="P:copper ion export"/>
    <property type="evidence" value="ECO:0007669"/>
    <property type="project" value="TreeGrafter"/>
</dbReference>
<dbReference type="InterPro" id="IPR006143">
    <property type="entry name" value="RND_pump_MFP"/>
</dbReference>
<keyword evidence="1" id="KW-0813">Transport</keyword>
<protein>
    <submittedName>
        <fullName evidence="4">Uncharacterized protein</fullName>
    </submittedName>
</protein>
<dbReference type="SUPFAM" id="SSF111369">
    <property type="entry name" value="HlyD-like secretion proteins"/>
    <property type="match status" value="1"/>
</dbReference>
<organism evidence="4">
    <name type="scientific">hydrothermal vent metagenome</name>
    <dbReference type="NCBI Taxonomy" id="652676"/>
    <lineage>
        <taxon>unclassified sequences</taxon>
        <taxon>metagenomes</taxon>
        <taxon>ecological metagenomes</taxon>
    </lineage>
</organism>
<accession>A0A3B0RNF2</accession>
<dbReference type="Gene3D" id="1.10.287.470">
    <property type="entry name" value="Helix hairpin bin"/>
    <property type="match status" value="1"/>
</dbReference>
<dbReference type="EMBL" id="UOEJ01000038">
    <property type="protein sequence ID" value="VAV92971.1"/>
    <property type="molecule type" value="Genomic_DNA"/>
</dbReference>
<dbReference type="GO" id="GO:0030288">
    <property type="term" value="C:outer membrane-bounded periplasmic space"/>
    <property type="evidence" value="ECO:0007669"/>
    <property type="project" value="TreeGrafter"/>
</dbReference>
<evidence type="ECO:0000256" key="1">
    <source>
        <dbReference type="ARBA" id="ARBA00022448"/>
    </source>
</evidence>
<name>A0A3B0RNF2_9ZZZZ</name>
<feature type="domain" description="CzcB-like barrel-sandwich hybrid" evidence="3">
    <location>
        <begin position="71"/>
        <end position="213"/>
    </location>
</feature>
<dbReference type="PANTHER" id="PTHR30097:SF4">
    <property type="entry name" value="SLR6042 PROTEIN"/>
    <property type="match status" value="1"/>
</dbReference>
<gene>
    <name evidence="4" type="ORF">MNBD_ALPHA01-1919</name>
</gene>
<dbReference type="NCBIfam" id="TIGR01730">
    <property type="entry name" value="RND_mfp"/>
    <property type="match status" value="1"/>
</dbReference>
<evidence type="ECO:0000259" key="2">
    <source>
        <dbReference type="Pfam" id="PF25893"/>
    </source>
</evidence>